<reference evidence="3" key="1">
    <citation type="journal article" date="2019" name="Int. J. Syst. Evol. Microbiol.">
        <title>The Global Catalogue of Microorganisms (GCM) 10K type strain sequencing project: providing services to taxonomists for standard genome sequencing and annotation.</title>
        <authorList>
            <consortium name="The Broad Institute Genomics Platform"/>
            <consortium name="The Broad Institute Genome Sequencing Center for Infectious Disease"/>
            <person name="Wu L."/>
            <person name="Ma J."/>
        </authorList>
    </citation>
    <scope>NUCLEOTIDE SEQUENCE [LARGE SCALE GENOMIC DNA]</scope>
    <source>
        <strain evidence="3">CGMCC 1.15180</strain>
    </source>
</reference>
<evidence type="ECO:0000313" key="3">
    <source>
        <dbReference type="Proteomes" id="UP001597361"/>
    </source>
</evidence>
<feature type="signal peptide" evidence="1">
    <location>
        <begin position="1"/>
        <end position="19"/>
    </location>
</feature>
<name>A0ABW4VS05_9BACT</name>
<feature type="chain" id="PRO_5045536857" description="C1q domain-containing protein" evidence="1">
    <location>
        <begin position="20"/>
        <end position="372"/>
    </location>
</feature>
<dbReference type="RefSeq" id="WP_376889483.1">
    <property type="nucleotide sequence ID" value="NZ_JBHUHR010000049.1"/>
</dbReference>
<organism evidence="2 3">
    <name type="scientific">Belliella marina</name>
    <dbReference type="NCBI Taxonomy" id="1644146"/>
    <lineage>
        <taxon>Bacteria</taxon>
        <taxon>Pseudomonadati</taxon>
        <taxon>Bacteroidota</taxon>
        <taxon>Cytophagia</taxon>
        <taxon>Cytophagales</taxon>
        <taxon>Cyclobacteriaceae</taxon>
        <taxon>Belliella</taxon>
    </lineage>
</organism>
<keyword evidence="1" id="KW-0732">Signal</keyword>
<dbReference type="Proteomes" id="UP001597361">
    <property type="component" value="Unassembled WGS sequence"/>
</dbReference>
<accession>A0ABW4VS05</accession>
<comment type="caution">
    <text evidence="2">The sequence shown here is derived from an EMBL/GenBank/DDBJ whole genome shotgun (WGS) entry which is preliminary data.</text>
</comment>
<protein>
    <recommendedName>
        <fullName evidence="4">C1q domain-containing protein</fullName>
    </recommendedName>
</protein>
<evidence type="ECO:0008006" key="4">
    <source>
        <dbReference type="Google" id="ProtNLM"/>
    </source>
</evidence>
<gene>
    <name evidence="2" type="ORF">ACFSKL_22250</name>
</gene>
<keyword evidence="3" id="KW-1185">Reference proteome</keyword>
<evidence type="ECO:0000313" key="2">
    <source>
        <dbReference type="EMBL" id="MFD2037532.1"/>
    </source>
</evidence>
<sequence>MKKGILFISLLMITAELLAQTSGINTVDPKATLDVVGIPTDATIIDGVIAPRLTGNELKAKDVLYTAIHTGTIVYVTAAAAPTTPKTVNVTAPGYYYFDGVVWIAYGNRLEAQNALTLEGDIVELGGDLIKPTEISALTETNNLSITGVGVNMFNVDGTTFSVDGTNDRVGIGTDTPDFNLEAMGTVGFPTVATTLITPPYNALGINEITGQIGTFTPGAAPTFVRRQTASQNNIGSTEVLANIHDTNTSVINTLGVIHNANYLEIPQAGFYRIDYTVTGRMDGTNSGTATRASMNLVVLVNNVEVTQDRILYSDQINANVPSTIPIILELQANDRITFRYVVVWPTTGNPRKVLAQGNGANYSQQMIITKM</sequence>
<proteinExistence type="predicted"/>
<dbReference type="EMBL" id="JBHUHR010000049">
    <property type="protein sequence ID" value="MFD2037532.1"/>
    <property type="molecule type" value="Genomic_DNA"/>
</dbReference>
<evidence type="ECO:0000256" key="1">
    <source>
        <dbReference type="SAM" id="SignalP"/>
    </source>
</evidence>